<dbReference type="EMBL" id="AGNL01014290">
    <property type="protein sequence ID" value="EJK66771.1"/>
    <property type="molecule type" value="Genomic_DNA"/>
</dbReference>
<dbReference type="Gene3D" id="2.30.180.10">
    <property type="entry name" value="FAS1 domain"/>
    <property type="match status" value="1"/>
</dbReference>
<protein>
    <recommendedName>
        <fullName evidence="2">FAS1 domain-containing protein</fullName>
    </recommendedName>
</protein>
<organism evidence="3 4">
    <name type="scientific">Thalassiosira oceanica</name>
    <name type="common">Marine diatom</name>
    <dbReference type="NCBI Taxonomy" id="159749"/>
    <lineage>
        <taxon>Eukaryota</taxon>
        <taxon>Sar</taxon>
        <taxon>Stramenopiles</taxon>
        <taxon>Ochrophyta</taxon>
        <taxon>Bacillariophyta</taxon>
        <taxon>Coscinodiscophyceae</taxon>
        <taxon>Thalassiosirophycidae</taxon>
        <taxon>Thalassiosirales</taxon>
        <taxon>Thalassiosiraceae</taxon>
        <taxon>Thalassiosira</taxon>
    </lineage>
</organism>
<keyword evidence="4" id="KW-1185">Reference proteome</keyword>
<comment type="caution">
    <text evidence="3">The sequence shown here is derived from an EMBL/GenBank/DDBJ whole genome shotgun (WGS) entry which is preliminary data.</text>
</comment>
<evidence type="ECO:0000256" key="1">
    <source>
        <dbReference type="SAM" id="MobiDB-lite"/>
    </source>
</evidence>
<gene>
    <name evidence="3" type="ORF">THAOC_12265</name>
</gene>
<evidence type="ECO:0000313" key="4">
    <source>
        <dbReference type="Proteomes" id="UP000266841"/>
    </source>
</evidence>
<dbReference type="InterPro" id="IPR000782">
    <property type="entry name" value="FAS1_domain"/>
</dbReference>
<dbReference type="eggNOG" id="ENOG502SQXQ">
    <property type="taxonomic scope" value="Eukaryota"/>
</dbReference>
<dbReference type="Proteomes" id="UP000266841">
    <property type="component" value="Unassembled WGS sequence"/>
</dbReference>
<name>K0T0H0_THAOC</name>
<evidence type="ECO:0000259" key="2">
    <source>
        <dbReference type="PROSITE" id="PS50213"/>
    </source>
</evidence>
<dbReference type="SMART" id="SM00554">
    <property type="entry name" value="FAS1"/>
    <property type="match status" value="1"/>
</dbReference>
<accession>K0T0H0</accession>
<reference evidence="3 4" key="1">
    <citation type="journal article" date="2012" name="Genome Biol.">
        <title>Genome and low-iron response of an oceanic diatom adapted to chronic iron limitation.</title>
        <authorList>
            <person name="Lommer M."/>
            <person name="Specht M."/>
            <person name="Roy A.S."/>
            <person name="Kraemer L."/>
            <person name="Andreson R."/>
            <person name="Gutowska M.A."/>
            <person name="Wolf J."/>
            <person name="Bergner S.V."/>
            <person name="Schilhabel M.B."/>
            <person name="Klostermeier U.C."/>
            <person name="Beiko R.G."/>
            <person name="Rosenstiel P."/>
            <person name="Hippler M."/>
            <person name="Laroche J."/>
        </authorList>
    </citation>
    <scope>NUCLEOTIDE SEQUENCE [LARGE SCALE GENOMIC DNA]</scope>
    <source>
        <strain evidence="3 4">CCMP1005</strain>
    </source>
</reference>
<evidence type="ECO:0000313" key="3">
    <source>
        <dbReference type="EMBL" id="EJK66771.1"/>
    </source>
</evidence>
<dbReference type="Pfam" id="PF02469">
    <property type="entry name" value="Fasciclin"/>
    <property type="match status" value="1"/>
</dbReference>
<dbReference type="OMA" id="PSILWRY"/>
<dbReference type="SUPFAM" id="SSF82153">
    <property type="entry name" value="FAS1 domain"/>
    <property type="match status" value="1"/>
</dbReference>
<dbReference type="OrthoDB" id="45064at2759"/>
<dbReference type="InterPro" id="IPR036378">
    <property type="entry name" value="FAS1_dom_sf"/>
</dbReference>
<dbReference type="AlphaFoldDB" id="K0T0H0"/>
<sequence>MTSSSSPKSKSRGCHEKIQWPRKSTTTPAGVSPGQDAEVEEDKEDSTSGLNEMESFIADNHPTASELFQRNADAKKAFKSELVGCTVFIPNEDAFKNLGSKRLDQLVDIRNEEVSQKIISYHVIDEPVSASELFNAGGVLTKGGEVQIERSVQGGLFGLGGKEDGGVTLNGSKVVKTTEFKNASSTSYVHEVDGLLCPSILWRYADQLRIPGSS</sequence>
<feature type="region of interest" description="Disordered" evidence="1">
    <location>
        <begin position="1"/>
        <end position="48"/>
    </location>
</feature>
<proteinExistence type="predicted"/>
<feature type="domain" description="FAS1" evidence="2">
    <location>
        <begin position="49"/>
        <end position="196"/>
    </location>
</feature>
<dbReference type="PROSITE" id="PS50213">
    <property type="entry name" value="FAS1"/>
    <property type="match status" value="1"/>
</dbReference>